<keyword evidence="3" id="KW-0813">Transport</keyword>
<proteinExistence type="inferred from homology"/>
<feature type="chain" id="PRO_5045484580" evidence="8">
    <location>
        <begin position="20"/>
        <end position="454"/>
    </location>
</feature>
<protein>
    <submittedName>
        <fullName evidence="9">Outer membrane channel protein TolC</fullName>
    </submittedName>
</protein>
<evidence type="ECO:0000256" key="5">
    <source>
        <dbReference type="ARBA" id="ARBA00022692"/>
    </source>
</evidence>
<dbReference type="NCBIfam" id="NF007002">
    <property type="entry name" value="PRK09465.1"/>
    <property type="match status" value="1"/>
</dbReference>
<reference evidence="9 10" key="1">
    <citation type="submission" date="2020-06" db="EMBL/GenBank/DDBJ databases">
        <title>Frischella cerana isolated from Apis cerana gut homogenate.</title>
        <authorList>
            <person name="Wolter L.A."/>
            <person name="Suenami S."/>
            <person name="Miyazaki R."/>
        </authorList>
    </citation>
    <scope>NUCLEOTIDE SEQUENCE [LARGE SCALE GENOMIC DNA]</scope>
    <source>
        <strain evidence="9 10">Ac13</strain>
    </source>
</reference>
<dbReference type="RefSeq" id="WP_187755621.1">
    <property type="nucleotide sequence ID" value="NZ_JABURY010000016.1"/>
</dbReference>
<keyword evidence="7" id="KW-0998">Cell outer membrane</keyword>
<dbReference type="Proteomes" id="UP000651208">
    <property type="component" value="Unassembled WGS sequence"/>
</dbReference>
<dbReference type="Gene3D" id="1.20.1600.10">
    <property type="entry name" value="Outer membrane efflux proteins (OEP)"/>
    <property type="match status" value="1"/>
</dbReference>
<evidence type="ECO:0000256" key="8">
    <source>
        <dbReference type="SAM" id="SignalP"/>
    </source>
</evidence>
<comment type="caution">
    <text evidence="9">The sequence shown here is derived from an EMBL/GenBank/DDBJ whole genome shotgun (WGS) entry which is preliminary data.</text>
</comment>
<dbReference type="InterPro" id="IPR003423">
    <property type="entry name" value="OMP_efflux"/>
</dbReference>
<dbReference type="PANTHER" id="PTHR30026:SF20">
    <property type="entry name" value="OUTER MEMBRANE PROTEIN TOLC"/>
    <property type="match status" value="1"/>
</dbReference>
<sequence length="454" mass="49987">MKKVLPFLIGLVLAPSAFAENLIQVYEQARLTNPDLKSSVADKEKAYSGISEQRASLLPQLGLNASYGLSHGFREAKDMNSKTGRLGLSLNQSIFNYANWKKLDIAQQQASVADIAYQAREQALILDTATNYFKVLRAIDTLSYVDAQKKAIYRQLEQTRQKHKVGLVAITDVQNAQANYDLTIAEQVSSLNDLNNALEDLRQVSGRFYANLATIDIKAFKTEKPSHISQLLQRSENANLDLLTARLSRDIAKEQIRLAQSGHLPTISLNASTGLNKNENYGDKVGLKSDHVTPAYADRNQITGANTIGITFDMPIFTGGATMSQVSQAQYNYVSFSEKLESTNRAVINRVRSSYNNISAAISSIKAYEQSVVSAQSSLDATQSGYEVGTRTIVDVLTATTQLYDSKKRLSNSKYDYLISLLQLKSSIGTLTANDLVQLNNMLGKETTTLLSIN</sequence>
<gene>
    <name evidence="9" type="primary">tolC</name>
    <name evidence="9" type="ORF">FcAc13_07660</name>
</gene>
<evidence type="ECO:0000256" key="7">
    <source>
        <dbReference type="ARBA" id="ARBA00023237"/>
    </source>
</evidence>
<dbReference type="PANTHER" id="PTHR30026">
    <property type="entry name" value="OUTER MEMBRANE PROTEIN TOLC"/>
    <property type="match status" value="1"/>
</dbReference>
<dbReference type="NCBIfam" id="TIGR01844">
    <property type="entry name" value="type_I_sec_TolC"/>
    <property type="match status" value="1"/>
</dbReference>
<accession>A0ABR7QY86</accession>
<dbReference type="InterPro" id="IPR051906">
    <property type="entry name" value="TolC-like"/>
</dbReference>
<evidence type="ECO:0000313" key="9">
    <source>
        <dbReference type="EMBL" id="MBC9131183.1"/>
    </source>
</evidence>
<evidence type="ECO:0000256" key="1">
    <source>
        <dbReference type="ARBA" id="ARBA00004442"/>
    </source>
</evidence>
<evidence type="ECO:0000256" key="2">
    <source>
        <dbReference type="ARBA" id="ARBA00007613"/>
    </source>
</evidence>
<keyword evidence="8" id="KW-0732">Signal</keyword>
<dbReference type="InterPro" id="IPR010130">
    <property type="entry name" value="T1SS_OMP_TolC"/>
</dbReference>
<dbReference type="Pfam" id="PF02321">
    <property type="entry name" value="OEP"/>
    <property type="match status" value="2"/>
</dbReference>
<dbReference type="SUPFAM" id="SSF56954">
    <property type="entry name" value="Outer membrane efflux proteins (OEP)"/>
    <property type="match status" value="1"/>
</dbReference>
<feature type="signal peptide" evidence="8">
    <location>
        <begin position="1"/>
        <end position="19"/>
    </location>
</feature>
<evidence type="ECO:0000256" key="3">
    <source>
        <dbReference type="ARBA" id="ARBA00022448"/>
    </source>
</evidence>
<name>A0ABR7QY86_9GAMM</name>
<evidence type="ECO:0000313" key="10">
    <source>
        <dbReference type="Proteomes" id="UP000651208"/>
    </source>
</evidence>
<keyword evidence="6" id="KW-0472">Membrane</keyword>
<comment type="subcellular location">
    <subcellularLocation>
        <location evidence="1">Cell outer membrane</location>
    </subcellularLocation>
</comment>
<evidence type="ECO:0000256" key="6">
    <source>
        <dbReference type="ARBA" id="ARBA00023136"/>
    </source>
</evidence>
<dbReference type="InterPro" id="IPR058622">
    <property type="entry name" value="TolC"/>
</dbReference>
<keyword evidence="10" id="KW-1185">Reference proteome</keyword>
<keyword evidence="4" id="KW-1134">Transmembrane beta strand</keyword>
<dbReference type="EMBL" id="JABURY010000016">
    <property type="protein sequence ID" value="MBC9131183.1"/>
    <property type="molecule type" value="Genomic_DNA"/>
</dbReference>
<comment type="similarity">
    <text evidence="2">Belongs to the outer membrane factor (OMF) (TC 1.B.17) family.</text>
</comment>
<evidence type="ECO:0000256" key="4">
    <source>
        <dbReference type="ARBA" id="ARBA00022452"/>
    </source>
</evidence>
<organism evidence="9 10">
    <name type="scientific">Frischella japonica</name>
    <dbReference type="NCBI Taxonomy" id="2741544"/>
    <lineage>
        <taxon>Bacteria</taxon>
        <taxon>Pseudomonadati</taxon>
        <taxon>Pseudomonadota</taxon>
        <taxon>Gammaproteobacteria</taxon>
        <taxon>Orbales</taxon>
        <taxon>Orbaceae</taxon>
        <taxon>Frischella</taxon>
    </lineage>
</organism>
<keyword evidence="5" id="KW-0812">Transmembrane</keyword>